<organism evidence="2 3">
    <name type="scientific">Tritrichomonas musculus</name>
    <dbReference type="NCBI Taxonomy" id="1915356"/>
    <lineage>
        <taxon>Eukaryota</taxon>
        <taxon>Metamonada</taxon>
        <taxon>Parabasalia</taxon>
        <taxon>Tritrichomonadida</taxon>
        <taxon>Tritrichomonadidae</taxon>
        <taxon>Tritrichomonas</taxon>
    </lineage>
</organism>
<gene>
    <name evidence="2" type="ORF">M9Y10_043881</name>
</gene>
<dbReference type="Proteomes" id="UP001470230">
    <property type="component" value="Unassembled WGS sequence"/>
</dbReference>
<dbReference type="CDD" id="cd23767">
    <property type="entry name" value="IQCD"/>
    <property type="match status" value="1"/>
</dbReference>
<feature type="compositionally biased region" description="Polar residues" evidence="1">
    <location>
        <begin position="235"/>
        <end position="250"/>
    </location>
</feature>
<feature type="region of interest" description="Disordered" evidence="1">
    <location>
        <begin position="317"/>
        <end position="392"/>
    </location>
</feature>
<feature type="compositionally biased region" description="Polar residues" evidence="1">
    <location>
        <begin position="378"/>
        <end position="392"/>
    </location>
</feature>
<feature type="compositionally biased region" description="Low complexity" evidence="1">
    <location>
        <begin position="340"/>
        <end position="351"/>
    </location>
</feature>
<accession>A0ABR2K1B5</accession>
<feature type="compositionally biased region" description="Acidic residues" evidence="1">
    <location>
        <begin position="352"/>
        <end position="363"/>
    </location>
</feature>
<dbReference type="PROSITE" id="PS50096">
    <property type="entry name" value="IQ"/>
    <property type="match status" value="1"/>
</dbReference>
<evidence type="ECO:0000313" key="3">
    <source>
        <dbReference type="Proteomes" id="UP001470230"/>
    </source>
</evidence>
<name>A0ABR2K1B5_9EUKA</name>
<comment type="caution">
    <text evidence="2">The sequence shown here is derived from an EMBL/GenBank/DDBJ whole genome shotgun (WGS) entry which is preliminary data.</text>
</comment>
<evidence type="ECO:0008006" key="4">
    <source>
        <dbReference type="Google" id="ProtNLM"/>
    </source>
</evidence>
<protein>
    <recommendedName>
        <fullName evidence="4">IQ calmodulin-binding motif family protein</fullName>
    </recommendedName>
</protein>
<keyword evidence="3" id="KW-1185">Reference proteome</keyword>
<evidence type="ECO:0000256" key="1">
    <source>
        <dbReference type="SAM" id="MobiDB-lite"/>
    </source>
</evidence>
<dbReference type="EMBL" id="JAPFFF010000008">
    <property type="protein sequence ID" value="KAK8884761.1"/>
    <property type="molecule type" value="Genomic_DNA"/>
</dbReference>
<feature type="region of interest" description="Disordered" evidence="1">
    <location>
        <begin position="235"/>
        <end position="261"/>
    </location>
</feature>
<proteinExistence type="predicted"/>
<reference evidence="2 3" key="1">
    <citation type="submission" date="2024-04" db="EMBL/GenBank/DDBJ databases">
        <title>Tritrichomonas musculus Genome.</title>
        <authorList>
            <person name="Alves-Ferreira E."/>
            <person name="Grigg M."/>
            <person name="Lorenzi H."/>
            <person name="Galac M."/>
        </authorList>
    </citation>
    <scope>NUCLEOTIDE SEQUENCE [LARGE SCALE GENOMIC DNA]</scope>
    <source>
        <strain evidence="2 3">EAF2021</strain>
    </source>
</reference>
<evidence type="ECO:0000313" key="2">
    <source>
        <dbReference type="EMBL" id="KAK8884761.1"/>
    </source>
</evidence>
<sequence>MHSPRIRVPAQSSKATMYKSWIGAKPPKSSTSKPLQDEIEKFKILLRQCEEENRNLLSTLTAFNAINEIDSQTFLIDQFENELNQISKRIDKRSILIDSIEKKSSRRKEAEFKNQDIYAEKTQLIAENAQLVNKALFLEKKMLAAKLKLRLSHDHRDFCRLKRQLSRLAENDESANEEEMEIYRNKEIIRNLKNAIEHEKTRLLRINAPPTLEEEAAEIIQKVWRGYKTRKALGQANQGDANNKCNNSLKGNDATFPELDNSDLANDQYVEESQIVNDEISYNQENNDIQGNNENDIQEGNFDDIQENNENNIQEENEIDIQGNNENDIPESIENDNQENNENSIQGNNENEIPESNENDNQESNENCIQESNEEADNQINNEENSENADQS</sequence>
<feature type="compositionally biased region" description="Acidic residues" evidence="1">
    <location>
        <begin position="328"/>
        <end position="339"/>
    </location>
</feature>